<dbReference type="Pfam" id="PF08615">
    <property type="entry name" value="RNase_H2_suC"/>
    <property type="match status" value="1"/>
</dbReference>
<dbReference type="CDD" id="cd09271">
    <property type="entry name" value="RNase_H2-C"/>
    <property type="match status" value="1"/>
</dbReference>
<proteinExistence type="predicted"/>
<dbReference type="EMBL" id="KL596814">
    <property type="protein sequence ID" value="KER24344.1"/>
    <property type="molecule type" value="Genomic_DNA"/>
</dbReference>
<reference evidence="1 2" key="1">
    <citation type="submission" date="2013-11" db="EMBL/GenBank/DDBJ databases">
        <title>Opisthorchis viverrini - life in the bile duct.</title>
        <authorList>
            <person name="Young N.D."/>
            <person name="Nagarajan N."/>
            <person name="Lin S.J."/>
            <person name="Korhonen P.K."/>
            <person name="Jex A.R."/>
            <person name="Hall R.S."/>
            <person name="Safavi-Hemami H."/>
            <person name="Kaewkong W."/>
            <person name="Bertrand D."/>
            <person name="Gao S."/>
            <person name="Seet Q."/>
            <person name="Wongkham S."/>
            <person name="Teh B.T."/>
            <person name="Wongkham C."/>
            <person name="Intapan P.M."/>
            <person name="Maleewong W."/>
            <person name="Yang X."/>
            <person name="Hu M."/>
            <person name="Wang Z."/>
            <person name="Hofmann A."/>
            <person name="Sternberg P.W."/>
            <person name="Tan P."/>
            <person name="Wang J."/>
            <person name="Gasser R.B."/>
        </authorList>
    </citation>
    <scope>NUCLEOTIDE SEQUENCE [LARGE SCALE GENOMIC DNA]</scope>
</reference>
<dbReference type="Gene3D" id="2.40.128.680">
    <property type="match status" value="1"/>
</dbReference>
<dbReference type="GO" id="GO:0032299">
    <property type="term" value="C:ribonuclease H2 complex"/>
    <property type="evidence" value="ECO:0007669"/>
    <property type="project" value="InterPro"/>
</dbReference>
<dbReference type="Proteomes" id="UP000054324">
    <property type="component" value="Unassembled WGS sequence"/>
</dbReference>
<dbReference type="OrthoDB" id="6222486at2759"/>
<dbReference type="InterPro" id="IPR013924">
    <property type="entry name" value="RNase_H2_suC"/>
</dbReference>
<gene>
    <name evidence="1" type="ORF">T265_07983</name>
</gene>
<dbReference type="PANTHER" id="PTHR47204">
    <property type="entry name" value="OS02G0168900 PROTEIN"/>
    <property type="match status" value="1"/>
</dbReference>
<dbReference type="GO" id="GO:0006401">
    <property type="term" value="P:RNA catabolic process"/>
    <property type="evidence" value="ECO:0007669"/>
    <property type="project" value="InterPro"/>
</dbReference>
<evidence type="ECO:0000313" key="2">
    <source>
        <dbReference type="Proteomes" id="UP000054324"/>
    </source>
</evidence>
<protein>
    <submittedName>
        <fullName evidence="1">Uncharacterized protein</fullName>
    </submittedName>
</protein>
<dbReference type="KEGG" id="ovi:T265_07983"/>
<dbReference type="STRING" id="6198.A0A075A9X1"/>
<evidence type="ECO:0000313" key="1">
    <source>
        <dbReference type="EMBL" id="KER24344.1"/>
    </source>
</evidence>
<dbReference type="PANTHER" id="PTHR47204:SF1">
    <property type="entry name" value="RIBONUCLEASE H2 SUBUNIT C"/>
    <property type="match status" value="1"/>
</dbReference>
<organism evidence="1 2">
    <name type="scientific">Opisthorchis viverrini</name>
    <name type="common">Southeast Asian liver fluke</name>
    <dbReference type="NCBI Taxonomy" id="6198"/>
    <lineage>
        <taxon>Eukaryota</taxon>
        <taxon>Metazoa</taxon>
        <taxon>Spiralia</taxon>
        <taxon>Lophotrochozoa</taxon>
        <taxon>Platyhelminthes</taxon>
        <taxon>Trematoda</taxon>
        <taxon>Digenea</taxon>
        <taxon>Opisthorchiida</taxon>
        <taxon>Opisthorchiata</taxon>
        <taxon>Opisthorchiidae</taxon>
        <taxon>Opisthorchis</taxon>
    </lineage>
</organism>
<dbReference type="GeneID" id="20322162"/>
<keyword evidence="2" id="KW-1185">Reference proteome</keyword>
<accession>A0A075A9X1</accession>
<sequence length="206" mass="22729">MALVARRLLTFGSNERALNSITDRLIDEQMVLNGKLLTLLMVKLGAWGNRYHAHQKKHESSDTAGLPGPRQGQLKYRDVLKQVMEAHLLPCKISSDGMHVDVQAGFVREETGSISFSGHSVEKANFRGRPIFGTKLPIPPPYEAVLAHPTDSLGDKEPARLSVKSKISSITLWNLSDEPKASDKIPLAMLWLKLAPLVHSNASYSN</sequence>
<dbReference type="CTD" id="20322162"/>
<name>A0A075A9X1_OPIVI</name>
<dbReference type="RefSeq" id="XP_009171924.1">
    <property type="nucleotide sequence ID" value="XM_009173660.1"/>
</dbReference>
<dbReference type="AlphaFoldDB" id="A0A075A9X1"/>